<name>A0A5N5TCW4_9CRUS</name>
<comment type="similarity">
    <text evidence="1 2">Belongs to the DXO/Dom3Z family.</text>
</comment>
<proteinExistence type="inferred from homology"/>
<dbReference type="OrthoDB" id="5853397at2759"/>
<feature type="domain" description="RAI1-like" evidence="4">
    <location>
        <begin position="115"/>
        <end position="318"/>
    </location>
</feature>
<dbReference type="EC" id="3.6.1.-" evidence="2"/>
<reference evidence="5 6" key="1">
    <citation type="journal article" date="2019" name="PLoS Biol.">
        <title>Sex chromosomes control vertical transmission of feminizing Wolbachia symbionts in an isopod.</title>
        <authorList>
            <person name="Becking T."/>
            <person name="Chebbi M.A."/>
            <person name="Giraud I."/>
            <person name="Moumen B."/>
            <person name="Laverre T."/>
            <person name="Caubet Y."/>
            <person name="Peccoud J."/>
            <person name="Gilbert C."/>
            <person name="Cordaux R."/>
        </authorList>
    </citation>
    <scope>NUCLEOTIDE SEQUENCE [LARGE SCALE GENOMIC DNA]</scope>
    <source>
        <strain evidence="5">ANa2</strain>
        <tissue evidence="5">Whole body excluding digestive tract and cuticle</tissue>
    </source>
</reference>
<comment type="caution">
    <text evidence="5">The sequence shown here is derived from an EMBL/GenBank/DDBJ whole genome shotgun (WGS) entry which is preliminary data.</text>
</comment>
<dbReference type="GO" id="GO:0110155">
    <property type="term" value="P:NAD-cap decapping"/>
    <property type="evidence" value="ECO:0007669"/>
    <property type="project" value="TreeGrafter"/>
</dbReference>
<accession>A0A5N5TCW4</accession>
<dbReference type="Proteomes" id="UP000326759">
    <property type="component" value="Unassembled WGS sequence"/>
</dbReference>
<evidence type="ECO:0000256" key="2">
    <source>
        <dbReference type="RuleBase" id="RU367113"/>
    </source>
</evidence>
<dbReference type="GO" id="GO:0046872">
    <property type="term" value="F:metal ion binding"/>
    <property type="evidence" value="ECO:0007669"/>
    <property type="project" value="UniProtKB-KW"/>
</dbReference>
<comment type="subcellular location">
    <subcellularLocation>
        <location evidence="2">Nucleus</location>
    </subcellularLocation>
</comment>
<keyword evidence="2" id="KW-0694">RNA-binding</keyword>
<dbReference type="GO" id="GO:0000166">
    <property type="term" value="F:nucleotide binding"/>
    <property type="evidence" value="ECO:0007669"/>
    <property type="project" value="UniProtKB-KW"/>
</dbReference>
<dbReference type="PANTHER" id="PTHR12395:SF9">
    <property type="entry name" value="DECAPPING AND EXORIBONUCLEASE PROTEIN"/>
    <property type="match status" value="1"/>
</dbReference>
<comment type="function">
    <text evidence="2">Decapping enzyme for NAD-capped RNAs: specifically hydrolyzes the nicotinamide adenine dinucleotide (NAD) cap from a subset of RNAs by removing the entire NAD moiety from the 5'-end of an NAD-capped RNA.</text>
</comment>
<evidence type="ECO:0000256" key="3">
    <source>
        <dbReference type="SAM" id="MobiDB-lite"/>
    </source>
</evidence>
<dbReference type="Pfam" id="PF08652">
    <property type="entry name" value="RAI1"/>
    <property type="match status" value="1"/>
</dbReference>
<keyword evidence="2" id="KW-0547">Nucleotide-binding</keyword>
<sequence length="334" mass="38486">MVPMVWILDHTLRERRFIEDTANMYRGRGRSKTSSASSRGGNRGRQGGDMRSFRVSAELDLNTAKEEEKPYTGTLLKTSENFFSWILSNMDDLTEIFSCETKFVFLKNVFTKFLNGIVYLLNHKEEENYALEPQISRWGHKFQQFLTYGENVKEGVVCNRDYRCVMNGKLGSHNLLFSASMDCFNQDICDFESLDPSSSILLKCSFDNQKKNSLERFKMYDWCVSLAAANIPHILVGFRTVDGIVNLLKLYTEDDLRNHGKAFWDINAGFTFVENVLSFIEKTTKTKPGTVFSFTKSSYTSHIKVEETNMENFPPKWFTEELEESGILEHGSHN</sequence>
<keyword evidence="2" id="KW-0539">Nucleus</keyword>
<dbReference type="GO" id="GO:0005829">
    <property type="term" value="C:cytosol"/>
    <property type="evidence" value="ECO:0007669"/>
    <property type="project" value="TreeGrafter"/>
</dbReference>
<keyword evidence="2" id="KW-0479">Metal-binding</keyword>
<evidence type="ECO:0000313" key="5">
    <source>
        <dbReference type="EMBL" id="KAB7504391.1"/>
    </source>
</evidence>
<keyword evidence="6" id="KW-1185">Reference proteome</keyword>
<dbReference type="GO" id="GO:0005634">
    <property type="term" value="C:nucleus"/>
    <property type="evidence" value="ECO:0007669"/>
    <property type="project" value="UniProtKB-SubCell"/>
</dbReference>
<dbReference type="InterPro" id="IPR013961">
    <property type="entry name" value="RAI1"/>
</dbReference>
<evidence type="ECO:0000256" key="1">
    <source>
        <dbReference type="ARBA" id="ARBA00006562"/>
    </source>
</evidence>
<evidence type="ECO:0000313" key="6">
    <source>
        <dbReference type="Proteomes" id="UP000326759"/>
    </source>
</evidence>
<dbReference type="PANTHER" id="PTHR12395">
    <property type="entry name" value="DOM-3 RELATED"/>
    <property type="match status" value="1"/>
</dbReference>
<dbReference type="EMBL" id="SEYY01003264">
    <property type="protein sequence ID" value="KAB7504391.1"/>
    <property type="molecule type" value="Genomic_DNA"/>
</dbReference>
<protein>
    <recommendedName>
        <fullName evidence="2">Decapping nuclease</fullName>
        <ecNumber evidence="2">3.6.1.-</ecNumber>
    </recommendedName>
</protein>
<dbReference type="GO" id="GO:0034353">
    <property type="term" value="F:mRNA 5'-diphosphatase activity"/>
    <property type="evidence" value="ECO:0007669"/>
    <property type="project" value="TreeGrafter"/>
</dbReference>
<dbReference type="GO" id="GO:0003723">
    <property type="term" value="F:RNA binding"/>
    <property type="evidence" value="ECO:0007669"/>
    <property type="project" value="UniProtKB-KW"/>
</dbReference>
<organism evidence="5 6">
    <name type="scientific">Armadillidium nasatum</name>
    <dbReference type="NCBI Taxonomy" id="96803"/>
    <lineage>
        <taxon>Eukaryota</taxon>
        <taxon>Metazoa</taxon>
        <taxon>Ecdysozoa</taxon>
        <taxon>Arthropoda</taxon>
        <taxon>Crustacea</taxon>
        <taxon>Multicrustacea</taxon>
        <taxon>Malacostraca</taxon>
        <taxon>Eumalacostraca</taxon>
        <taxon>Peracarida</taxon>
        <taxon>Isopoda</taxon>
        <taxon>Oniscidea</taxon>
        <taxon>Crinocheta</taxon>
        <taxon>Armadillidiidae</taxon>
        <taxon>Armadillidium</taxon>
    </lineage>
</organism>
<dbReference type="InterPro" id="IPR039039">
    <property type="entry name" value="RAI1-like_fam"/>
</dbReference>
<comment type="cofactor">
    <cofactor evidence="2">
        <name>a divalent metal cation</name>
        <dbReference type="ChEBI" id="CHEBI:60240"/>
    </cofactor>
</comment>
<feature type="region of interest" description="Disordered" evidence="3">
    <location>
        <begin position="27"/>
        <end position="49"/>
    </location>
</feature>
<gene>
    <name evidence="5" type="ORF">Anas_12229</name>
</gene>
<dbReference type="AlphaFoldDB" id="A0A5N5TCW4"/>
<keyword evidence="2" id="KW-0540">Nuclease</keyword>
<dbReference type="GO" id="GO:0000956">
    <property type="term" value="P:nuclear-transcribed mRNA catabolic process"/>
    <property type="evidence" value="ECO:0007669"/>
    <property type="project" value="TreeGrafter"/>
</dbReference>
<dbReference type="GO" id="GO:0004518">
    <property type="term" value="F:nuclease activity"/>
    <property type="evidence" value="ECO:0007669"/>
    <property type="project" value="UniProtKB-KW"/>
</dbReference>
<keyword evidence="2" id="KW-0378">Hydrolase</keyword>
<evidence type="ECO:0000259" key="4">
    <source>
        <dbReference type="Pfam" id="PF08652"/>
    </source>
</evidence>